<evidence type="ECO:0000259" key="2">
    <source>
        <dbReference type="Pfam" id="PF04149"/>
    </source>
</evidence>
<accession>A0A388SVR2</accession>
<sequence>MTEHIIGDASAMRGWRKSSYSGPESGSCLEVLDGHWSGIPVRDSKNPHGPALVFATTGWSTFVTALKSNAFPA</sequence>
<evidence type="ECO:0000313" key="3">
    <source>
        <dbReference type="EMBL" id="GBP99930.1"/>
    </source>
</evidence>
<organism evidence="3 4">
    <name type="scientific">Streptomyces spongiicola</name>
    <dbReference type="NCBI Taxonomy" id="1690221"/>
    <lineage>
        <taxon>Bacteria</taxon>
        <taxon>Bacillati</taxon>
        <taxon>Actinomycetota</taxon>
        <taxon>Actinomycetes</taxon>
        <taxon>Kitasatosporales</taxon>
        <taxon>Streptomycetaceae</taxon>
        <taxon>Streptomyces</taxon>
    </lineage>
</organism>
<dbReference type="Pfam" id="PF04149">
    <property type="entry name" value="DUF397"/>
    <property type="match status" value="1"/>
</dbReference>
<protein>
    <submittedName>
        <fullName evidence="3">DUF397 domain-containing protein</fullName>
    </submittedName>
</protein>
<feature type="region of interest" description="Disordered" evidence="1">
    <location>
        <begin position="1"/>
        <end position="25"/>
    </location>
</feature>
<feature type="domain" description="DUF397" evidence="2">
    <location>
        <begin position="14"/>
        <end position="67"/>
    </location>
</feature>
<evidence type="ECO:0000256" key="1">
    <source>
        <dbReference type="SAM" id="MobiDB-lite"/>
    </source>
</evidence>
<dbReference type="EMBL" id="BGZL01000003">
    <property type="protein sequence ID" value="GBP99930.1"/>
    <property type="molecule type" value="Genomic_DNA"/>
</dbReference>
<reference evidence="3 4" key="1">
    <citation type="submission" date="2018-07" db="EMBL/GenBank/DDBJ databases">
        <title>Whole Genome Shotgun Sequence of Streptomyces spongiicola strain 531S.</title>
        <authorList>
            <person name="Dohra H."/>
            <person name="Kodani S."/>
        </authorList>
    </citation>
    <scope>NUCLEOTIDE SEQUENCE [LARGE SCALE GENOMIC DNA]</scope>
    <source>
        <strain evidence="3 4">531S</strain>
    </source>
</reference>
<evidence type="ECO:0000313" key="4">
    <source>
        <dbReference type="Proteomes" id="UP000265354"/>
    </source>
</evidence>
<dbReference type="InterPro" id="IPR007278">
    <property type="entry name" value="DUF397"/>
</dbReference>
<name>A0A388SVR2_9ACTN</name>
<proteinExistence type="predicted"/>
<dbReference type="Proteomes" id="UP000265354">
    <property type="component" value="Unassembled WGS sequence"/>
</dbReference>
<comment type="caution">
    <text evidence="3">The sequence shown here is derived from an EMBL/GenBank/DDBJ whole genome shotgun (WGS) entry which is preliminary data.</text>
</comment>
<dbReference type="RefSeq" id="WP_116427095.1">
    <property type="nucleotide sequence ID" value="NZ_BGZL01000003.1"/>
</dbReference>
<dbReference type="AlphaFoldDB" id="A0A388SVR2"/>
<gene>
    <name evidence="3" type="ORF">SSP531S_13340</name>
</gene>